<reference evidence="4 5" key="1">
    <citation type="submission" date="2024-04" db="EMBL/GenBank/DDBJ databases">
        <title>Albibacterium profundi sp. nov., isolated from sediment of the Challenger Deep of Mariana Trench.</title>
        <authorList>
            <person name="Wang Y."/>
        </authorList>
    </citation>
    <scope>NUCLEOTIDE SEQUENCE [LARGE SCALE GENOMIC DNA]</scope>
    <source>
        <strain evidence="4 5">RHL897</strain>
    </source>
</reference>
<dbReference type="PANTHER" id="PTHR46394:SF1">
    <property type="entry name" value="PNPLA DOMAIN-CONTAINING PROTEIN"/>
    <property type="match status" value="1"/>
</dbReference>
<keyword evidence="2" id="KW-0378">Hydrolase</keyword>
<evidence type="ECO:0000256" key="2">
    <source>
        <dbReference type="PROSITE-ProRule" id="PRU01161"/>
    </source>
</evidence>
<feature type="short sequence motif" description="GXGXXG" evidence="2">
    <location>
        <begin position="17"/>
        <end position="22"/>
    </location>
</feature>
<evidence type="ECO:0000313" key="4">
    <source>
        <dbReference type="EMBL" id="MFB5946527.1"/>
    </source>
</evidence>
<evidence type="ECO:0000259" key="3">
    <source>
        <dbReference type="PROSITE" id="PS51635"/>
    </source>
</evidence>
<dbReference type="PANTHER" id="PTHR46394">
    <property type="entry name" value="ANNEXIN"/>
    <property type="match status" value="1"/>
</dbReference>
<keyword evidence="2" id="KW-0442">Lipid degradation</keyword>
<keyword evidence="1 2" id="KW-0443">Lipid metabolism</keyword>
<dbReference type="SUPFAM" id="SSF52151">
    <property type="entry name" value="FabD/lysophospholipase-like"/>
    <property type="match status" value="1"/>
</dbReference>
<dbReference type="Proteomes" id="UP001580928">
    <property type="component" value="Unassembled WGS sequence"/>
</dbReference>
<feature type="active site" description="Nucleophile" evidence="2">
    <location>
        <position position="58"/>
    </location>
</feature>
<keyword evidence="5" id="KW-1185">Reference proteome</keyword>
<dbReference type="InterPro" id="IPR002641">
    <property type="entry name" value="PNPLA_dom"/>
</dbReference>
<feature type="short sequence motif" description="GXSXG" evidence="2">
    <location>
        <begin position="56"/>
        <end position="60"/>
    </location>
</feature>
<feature type="domain" description="PNPLA" evidence="3">
    <location>
        <begin position="13"/>
        <end position="355"/>
    </location>
</feature>
<dbReference type="InterPro" id="IPR052580">
    <property type="entry name" value="Lipid_Hydrolase"/>
</dbReference>
<dbReference type="EMBL" id="JBBVGT010000003">
    <property type="protein sequence ID" value="MFB5946527.1"/>
    <property type="molecule type" value="Genomic_DNA"/>
</dbReference>
<evidence type="ECO:0000313" key="5">
    <source>
        <dbReference type="Proteomes" id="UP001580928"/>
    </source>
</evidence>
<dbReference type="InterPro" id="IPR016035">
    <property type="entry name" value="Acyl_Trfase/lysoPLipase"/>
</dbReference>
<proteinExistence type="predicted"/>
<sequence>MAKIHDPDKVEYLVLQGGGGKGVAYLGAIQALEEKGILPIKQKSDGDAPKLKGVAGTSAGAITALLIALGFTADEIDKKFLSKPELFMSFFDGPDNGSYRTVSSFNIPGRSDRSVHINLNETVEAFIKKSGDMDAQNPIVRTLAISLLGFLQSSAQYTSLLKQPAHEVLFMLLKGSDTSHRTDAFKGKLIGAGFKNLGFEFLFYQIIQAILPNSEPEDRNDIVQKLTEDPYGYIFNLLFDRGLFPGYSVRAFFGQIIGERFKNFFNKDIDGSTISFETFYEVTKCNLLFTGVNVSKNQPQYFSKDHTPDFPVAEAAAISMNIPIVFKPVYVEAENLEGFWVDGGTVFNLPLHAFDYIEKKELLNSYGKTYYDYLNPGTLALSLVPYLPGEESAEKSWTDELPILDFTKGIVDVLWEPNERQIQQEVEREQIIQIPYGELSTLNFAPNEELKKDPIERAYEQVIGYFR</sequence>
<dbReference type="Gene3D" id="3.40.1090.10">
    <property type="entry name" value="Cytosolic phospholipase A2 catalytic domain"/>
    <property type="match status" value="1"/>
</dbReference>
<name>A0ABV5CG56_9SPHI</name>
<accession>A0ABV5CG56</accession>
<dbReference type="RefSeq" id="WP_375558056.1">
    <property type="nucleotide sequence ID" value="NZ_JBBVGT010000003.1"/>
</dbReference>
<protein>
    <submittedName>
        <fullName evidence="4">Patatin-like phospholipase family protein</fullName>
    </submittedName>
</protein>
<gene>
    <name evidence="4" type="ORF">WKR92_11860</name>
</gene>
<organism evidence="4 5">
    <name type="scientific">Albibacterium profundi</name>
    <dbReference type="NCBI Taxonomy" id="3134906"/>
    <lineage>
        <taxon>Bacteria</taxon>
        <taxon>Pseudomonadati</taxon>
        <taxon>Bacteroidota</taxon>
        <taxon>Sphingobacteriia</taxon>
        <taxon>Sphingobacteriales</taxon>
        <taxon>Sphingobacteriaceae</taxon>
        <taxon>Albibacterium</taxon>
    </lineage>
</organism>
<dbReference type="PROSITE" id="PS51635">
    <property type="entry name" value="PNPLA"/>
    <property type="match status" value="1"/>
</dbReference>
<dbReference type="Pfam" id="PF01734">
    <property type="entry name" value="Patatin"/>
    <property type="match status" value="2"/>
</dbReference>
<feature type="active site" description="Proton acceptor" evidence="2">
    <location>
        <position position="342"/>
    </location>
</feature>
<evidence type="ECO:0000256" key="1">
    <source>
        <dbReference type="ARBA" id="ARBA00023098"/>
    </source>
</evidence>
<feature type="short sequence motif" description="DGA/G" evidence="2">
    <location>
        <begin position="342"/>
        <end position="344"/>
    </location>
</feature>
<comment type="caution">
    <text evidence="4">The sequence shown here is derived from an EMBL/GenBank/DDBJ whole genome shotgun (WGS) entry which is preliminary data.</text>
</comment>